<gene>
    <name evidence="2" type="ORF">GPECTOR_67g305</name>
</gene>
<feature type="region of interest" description="Disordered" evidence="1">
    <location>
        <begin position="131"/>
        <end position="220"/>
    </location>
</feature>
<comment type="caution">
    <text evidence="2">The sequence shown here is derived from an EMBL/GenBank/DDBJ whole genome shotgun (WGS) entry which is preliminary data.</text>
</comment>
<dbReference type="OrthoDB" id="549510at2759"/>
<keyword evidence="3" id="KW-1185">Reference proteome</keyword>
<dbReference type="Proteomes" id="UP000075714">
    <property type="component" value="Unassembled WGS sequence"/>
</dbReference>
<dbReference type="AlphaFoldDB" id="A0A150G4L0"/>
<organism evidence="2 3">
    <name type="scientific">Gonium pectorale</name>
    <name type="common">Green alga</name>
    <dbReference type="NCBI Taxonomy" id="33097"/>
    <lineage>
        <taxon>Eukaryota</taxon>
        <taxon>Viridiplantae</taxon>
        <taxon>Chlorophyta</taxon>
        <taxon>core chlorophytes</taxon>
        <taxon>Chlorophyceae</taxon>
        <taxon>CS clade</taxon>
        <taxon>Chlamydomonadales</taxon>
        <taxon>Volvocaceae</taxon>
        <taxon>Gonium</taxon>
    </lineage>
</organism>
<evidence type="ECO:0000256" key="1">
    <source>
        <dbReference type="SAM" id="MobiDB-lite"/>
    </source>
</evidence>
<feature type="region of interest" description="Disordered" evidence="1">
    <location>
        <begin position="518"/>
        <end position="540"/>
    </location>
</feature>
<evidence type="ECO:0000313" key="3">
    <source>
        <dbReference type="Proteomes" id="UP000075714"/>
    </source>
</evidence>
<dbReference type="EMBL" id="LSYV01000068">
    <property type="protein sequence ID" value="KXZ44465.1"/>
    <property type="molecule type" value="Genomic_DNA"/>
</dbReference>
<feature type="compositionally biased region" description="Basic and acidic residues" evidence="1">
    <location>
        <begin position="157"/>
        <end position="166"/>
    </location>
</feature>
<feature type="region of interest" description="Disordered" evidence="1">
    <location>
        <begin position="390"/>
        <end position="426"/>
    </location>
</feature>
<evidence type="ECO:0000313" key="2">
    <source>
        <dbReference type="EMBL" id="KXZ44465.1"/>
    </source>
</evidence>
<proteinExistence type="predicted"/>
<reference evidence="3" key="1">
    <citation type="journal article" date="2016" name="Nat. Commun.">
        <title>The Gonium pectorale genome demonstrates co-option of cell cycle regulation during the evolution of multicellularity.</title>
        <authorList>
            <person name="Hanschen E.R."/>
            <person name="Marriage T.N."/>
            <person name="Ferris P.J."/>
            <person name="Hamaji T."/>
            <person name="Toyoda A."/>
            <person name="Fujiyama A."/>
            <person name="Neme R."/>
            <person name="Noguchi H."/>
            <person name="Minakuchi Y."/>
            <person name="Suzuki M."/>
            <person name="Kawai-Toyooka H."/>
            <person name="Smith D.R."/>
            <person name="Sparks H."/>
            <person name="Anderson J."/>
            <person name="Bakaric R."/>
            <person name="Luria V."/>
            <person name="Karger A."/>
            <person name="Kirschner M.W."/>
            <person name="Durand P.M."/>
            <person name="Michod R.E."/>
            <person name="Nozaki H."/>
            <person name="Olson B.J."/>
        </authorList>
    </citation>
    <scope>NUCLEOTIDE SEQUENCE [LARGE SCALE GENOMIC DNA]</scope>
    <source>
        <strain evidence="3">NIES-2863</strain>
    </source>
</reference>
<sequence>MTLLTNSPIVTLQVPLITYLLEASARIGGETLRRRQLNVFFWNGNVSEETVEEVPSLGGTSQLSVALQGFGTWRAATIRSYDSATGRFELKYHDEPKRSQAHAWLPFALLHFARNPPSSLAAIRNIADLPGGASPPADAATWPEEQPSLSPPSAERQQPEKDRRGPYWEPDLSDAPVPPLLQRDSLRSIADSNSHRLGEVSDGGSPRLSRLGASSALDGPPHAVAPAASFGLRTMLLPPPSHMNRQQLEPLSPVGRVFSASATAAAAAAGAMPMGSSAEAEVATRAAAAAHPFASARAGSGMLYLRTGSSGHLHISCTSDCSSSQSGYAPTLPGAGDWSMHAFPDGGAASGGCGVSPSAECFQLGRNGGLGPPLSPGFCATAGWAAGPQEPYAPEQVSWDSSTATESGHGGSGGSPPPPPLAYERSNSDLGRRAAAPFTSFSRASFPHLPAAAAASEAHHGGSIGGGAADEATAWRAMYSEVYEADGATCQWFLTKQGSGAPGAPTAMQAYTPYSVNQQQPSWHAPTHGAYGSGGGDVQPSPFQSAMQGRAAFMSLTTRREQQQQRMQVLSAPAASQASAPAAFLPISVLGQKRAVPDVGGACALTRGSVRLPPVTAPADLAADQAEAAALAVLLMDWADHMMCEDMAVDGDPWSVPPLPKRCHAAGPSKAYSSGGGH</sequence>
<name>A0A150G4L0_GONPE</name>
<protein>
    <submittedName>
        <fullName evidence="2">Uncharacterized protein</fullName>
    </submittedName>
</protein>
<accession>A0A150G4L0</accession>